<gene>
    <name evidence="3" type="ORF">DES47_11348</name>
</gene>
<organism evidence="3 4">
    <name type="scientific">Roseateles toxinivorans</name>
    <dbReference type="NCBI Taxonomy" id="270368"/>
    <lineage>
        <taxon>Bacteria</taxon>
        <taxon>Pseudomonadati</taxon>
        <taxon>Pseudomonadota</taxon>
        <taxon>Betaproteobacteria</taxon>
        <taxon>Burkholderiales</taxon>
        <taxon>Sphaerotilaceae</taxon>
        <taxon>Roseateles</taxon>
    </lineage>
</organism>
<accession>A0A4V3CSN6</accession>
<evidence type="ECO:0000256" key="2">
    <source>
        <dbReference type="SAM" id="MobiDB-lite"/>
    </source>
</evidence>
<comment type="caution">
    <text evidence="3">The sequence shown here is derived from an EMBL/GenBank/DDBJ whole genome shotgun (WGS) entry which is preliminary data.</text>
</comment>
<dbReference type="Proteomes" id="UP000295361">
    <property type="component" value="Unassembled WGS sequence"/>
</dbReference>
<evidence type="ECO:0000313" key="3">
    <source>
        <dbReference type="EMBL" id="TDP61365.1"/>
    </source>
</evidence>
<feature type="coiled-coil region" evidence="1">
    <location>
        <begin position="1011"/>
        <end position="1059"/>
    </location>
</feature>
<evidence type="ECO:0000313" key="4">
    <source>
        <dbReference type="Proteomes" id="UP000295361"/>
    </source>
</evidence>
<dbReference type="OrthoDB" id="127107at2"/>
<dbReference type="RefSeq" id="WP_133703680.1">
    <property type="nucleotide sequence ID" value="NZ_SNXS01000013.1"/>
</dbReference>
<evidence type="ECO:0000256" key="1">
    <source>
        <dbReference type="SAM" id="Coils"/>
    </source>
</evidence>
<protein>
    <submittedName>
        <fullName evidence="3">Uncharacterized protein</fullName>
    </submittedName>
</protein>
<dbReference type="EMBL" id="SNXS01000013">
    <property type="protein sequence ID" value="TDP61365.1"/>
    <property type="molecule type" value="Genomic_DNA"/>
</dbReference>
<keyword evidence="1" id="KW-0175">Coiled coil</keyword>
<sequence length="1415" mass="153473">MRILQPPGRALNLAQGEMAIAVSPKLAGRVDADGQRRMNAFAGRALTDALLHAEQDHRSRRLALLQQALSAGVVEGLGLSLDLGGAAPVDLSTARGATLDSGLALAASGEEVVVPQALHFDLLDLPVWAPGWLLAGEAPPPGPGEADGTVLESRHLGRSLREELTAGMALPRAGIVVLEPIEHYAIEGVDPFDQCERDLDAEAFEDQLRQDAGRLVWYAWPDEWLSLPAADATWRNRLAYRVFDREARLGSAQAMPWNGLGIPLALVGFDTVWQPLFADGSTVVRSGGRPRARQGSSGAGDRFLWQARIEQLAEQITEARQAGTDTAALGAQLPMLPPAGLLPADAIDVRATLNRFFSSQLDVFAAPVPLEQLDLLLEESAGLAPIDTSVRERLAVYVPVPQALFDPQLLVVERPDADGTIVAALNRFIDARSDWLRRRQNLRDKQLLQRRGLDGANVKPPPAEDPQRLEDEASAPQQPPPAGLLHRSALAQGMHQHVLEQAATPLRPADGASLYAWVQLDREHPPQQLMLQFNVNGWEHRAYWGVSRLNWGTEGTASRKQQSAELPTAGSWVRLTVPAADLGLVDRDISGLAFTLFGGRACFGPLGLLQGEREAPWLTQQLLDGAGKRWGDGEDWDLVDAQDRDAPFEASLGTSVQGETRRLAGLAELLASADVKGLKITPTVVKPGTPAGEFVTLAALLEEQGLRHMAADLAFRIAQADDVINLGYLRSQTDLYRLRQSVLKQTQATRFAVSPALTQIADLDNASATREQLADFYQTIKADKTVLKRETAPREVPGAQPAGLNVAGLGLDKVSTPIFGGGTRELPDKLIQREALRDVGGLFTKGSAATPPPVDDSDALTGKAEIRTTSIAARMERPRSIEAKDNTVATRHEVVAKLLALGLDMGDLEVTGLPAIKDVGNENERLYDKLTGQPHRTGIKKLADLKQDLSVLLNDRDPDPERSDESTFFYSGVDLSDHTIALLRRAEGVVRRYRNVLERCRAVIGTTEQWLAQTTARIAVVERELAEARQDVATARALMAEEVERARSLNERRDQVIAQHVKFLAYARVRVLQRSVGTQLAAPVRELESSLEPDAVPACLADHEDPPEDVAAMLQVLRRAPVDWFPALRPHLQLIDRPLLADRLIATLRPAVATQLSFTAMASTAVMQASFSAVQAHAEQVQQVRAVALPQLQATLSSGAALASKIALIGKAASIADLLAAAAERGELQRRVAAEFERMAAIAGCLHARLSGVRAGIRLEWAERFSQFDGRQDLGDLTGLPRFDELPRDDREDIRELAVWLIGRVDRSNARAVALMADLLRVCLLAASHSPVGEIISGRIIKPVPLNPGIRLDVRPLLPQKVRLGMAVQLFEAGQVSAHAVVEDLVDGVAALRITQTLVANVQTSLATAVHFINR</sequence>
<reference evidence="3 4" key="1">
    <citation type="submission" date="2019-03" db="EMBL/GenBank/DDBJ databases">
        <title>Genomic Encyclopedia of Type Strains, Phase IV (KMG-IV): sequencing the most valuable type-strain genomes for metagenomic binning, comparative biology and taxonomic classification.</title>
        <authorList>
            <person name="Goeker M."/>
        </authorList>
    </citation>
    <scope>NUCLEOTIDE SEQUENCE [LARGE SCALE GENOMIC DNA]</scope>
    <source>
        <strain evidence="3 4">DSM 16998</strain>
    </source>
</reference>
<keyword evidence="4" id="KW-1185">Reference proteome</keyword>
<dbReference type="InParanoid" id="A0A4V3CSN6"/>
<proteinExistence type="predicted"/>
<feature type="region of interest" description="Disordered" evidence="2">
    <location>
        <begin position="449"/>
        <end position="484"/>
    </location>
</feature>
<name>A0A4V3CSN6_9BURK</name>